<keyword evidence="8" id="KW-0256">Endoplasmic reticulum</keyword>
<dbReference type="AlphaFoldDB" id="A0AAV2TLG0"/>
<dbReference type="CDD" id="cd11302">
    <property type="entry name" value="O-FucT-1"/>
    <property type="match status" value="1"/>
</dbReference>
<comment type="catalytic activity">
    <reaction evidence="16">
        <text>L-seryl-[protein] + GDP-beta-L-fucose = 3-O-(alpha-L-fucosyl)-L-seryl-[protein] + GDP + H(+)</text>
        <dbReference type="Rhea" id="RHEA:63644"/>
        <dbReference type="Rhea" id="RHEA-COMP:9863"/>
        <dbReference type="Rhea" id="RHEA-COMP:17914"/>
        <dbReference type="ChEBI" id="CHEBI:15378"/>
        <dbReference type="ChEBI" id="CHEBI:29999"/>
        <dbReference type="ChEBI" id="CHEBI:57273"/>
        <dbReference type="ChEBI" id="CHEBI:58189"/>
        <dbReference type="ChEBI" id="CHEBI:189632"/>
        <dbReference type="EC" id="2.4.1.221"/>
    </reaction>
    <physiologicalReaction direction="left-to-right" evidence="16">
        <dbReference type="Rhea" id="RHEA:63645"/>
    </physiologicalReaction>
</comment>
<keyword evidence="6" id="KW-0328">Glycosyltransferase</keyword>
<dbReference type="PANTHER" id="PTHR21420:SF10">
    <property type="entry name" value="GDP-FUCOSE PROTEIN O-FUCOSYLTRANSFERASE 1"/>
    <property type="match status" value="1"/>
</dbReference>
<keyword evidence="13" id="KW-0119">Carbohydrate metabolism</keyword>
<dbReference type="InterPro" id="IPR039922">
    <property type="entry name" value="POFUT1"/>
</dbReference>
<dbReference type="Gene3D" id="3.40.50.11350">
    <property type="match status" value="1"/>
</dbReference>
<evidence type="ECO:0000256" key="7">
    <source>
        <dbReference type="ARBA" id="ARBA00022679"/>
    </source>
</evidence>
<dbReference type="GO" id="GO:0006004">
    <property type="term" value="P:fucose metabolic process"/>
    <property type="evidence" value="ECO:0007669"/>
    <property type="project" value="UniProtKB-KW"/>
</dbReference>
<dbReference type="GO" id="GO:0046922">
    <property type="term" value="F:peptide-O-fucosyltransferase activity"/>
    <property type="evidence" value="ECO:0007669"/>
    <property type="project" value="UniProtKB-EC"/>
</dbReference>
<accession>A0AAV2TLG0</accession>
<evidence type="ECO:0000256" key="1">
    <source>
        <dbReference type="ARBA" id="ARBA00004240"/>
    </source>
</evidence>
<evidence type="ECO:0000256" key="10">
    <source>
        <dbReference type="ARBA" id="ARBA00023157"/>
    </source>
</evidence>
<evidence type="ECO:0000256" key="16">
    <source>
        <dbReference type="ARBA" id="ARBA00048647"/>
    </source>
</evidence>
<evidence type="ECO:0000256" key="13">
    <source>
        <dbReference type="ARBA" id="ARBA00023277"/>
    </source>
</evidence>
<reference evidence="17" key="1">
    <citation type="submission" date="2024-06" db="EMBL/GenBank/DDBJ databases">
        <authorList>
            <person name="Liu X."/>
            <person name="Lenzi L."/>
            <person name="Haldenby T S."/>
            <person name="Uol C."/>
        </authorList>
    </citation>
    <scope>NUCLEOTIDE SEQUENCE</scope>
</reference>
<evidence type="ECO:0000256" key="3">
    <source>
        <dbReference type="ARBA" id="ARBA00010626"/>
    </source>
</evidence>
<evidence type="ECO:0000256" key="9">
    <source>
        <dbReference type="ARBA" id="ARBA00022976"/>
    </source>
</evidence>
<evidence type="ECO:0000256" key="6">
    <source>
        <dbReference type="ARBA" id="ARBA00022676"/>
    </source>
</evidence>
<evidence type="ECO:0000256" key="8">
    <source>
        <dbReference type="ARBA" id="ARBA00022824"/>
    </source>
</evidence>
<keyword evidence="12" id="KW-0294">Fucose metabolism</keyword>
<dbReference type="Proteomes" id="UP001497525">
    <property type="component" value="Unassembled WGS sequence"/>
</dbReference>
<comment type="caution">
    <text evidence="17">The sequence shown here is derived from an EMBL/GenBank/DDBJ whole genome shotgun (WGS) entry which is preliminary data.</text>
</comment>
<evidence type="ECO:0000256" key="11">
    <source>
        <dbReference type="ARBA" id="ARBA00023180"/>
    </source>
</evidence>
<evidence type="ECO:0000256" key="5">
    <source>
        <dbReference type="ARBA" id="ARBA00021745"/>
    </source>
</evidence>
<comment type="pathway">
    <text evidence="2">Protein modification; protein glycosylation.</text>
</comment>
<dbReference type="InterPro" id="IPR019378">
    <property type="entry name" value="GDP-Fuc_O-FucTrfase"/>
</dbReference>
<comment type="catalytic activity">
    <reaction evidence="15">
        <text>L-threonyl-[protein] + GDP-beta-L-fucose = 3-O-(alpha-L-fucosyl)-L-threonyl-[protein] + GDP + H(+)</text>
        <dbReference type="Rhea" id="RHEA:70491"/>
        <dbReference type="Rhea" id="RHEA-COMP:11060"/>
        <dbReference type="Rhea" id="RHEA-COMP:17915"/>
        <dbReference type="ChEBI" id="CHEBI:15378"/>
        <dbReference type="ChEBI" id="CHEBI:30013"/>
        <dbReference type="ChEBI" id="CHEBI:57273"/>
        <dbReference type="ChEBI" id="CHEBI:58189"/>
        <dbReference type="ChEBI" id="CHEBI:189631"/>
        <dbReference type="EC" id="2.4.1.221"/>
    </reaction>
    <physiologicalReaction direction="left-to-right" evidence="15">
        <dbReference type="Rhea" id="RHEA:70492"/>
    </physiologicalReaction>
</comment>
<comment type="similarity">
    <text evidence="3">Belongs to the glycosyltransferase 65 family.</text>
</comment>
<protein>
    <recommendedName>
        <fullName evidence="5">GDP-fucose protein O-fucosyltransferase 1</fullName>
        <ecNumber evidence="4">2.4.1.221</ecNumber>
    </recommendedName>
    <alternativeName>
        <fullName evidence="14">Peptide-O-fucosyltransferase 1</fullName>
    </alternativeName>
</protein>
<evidence type="ECO:0000313" key="18">
    <source>
        <dbReference type="Proteomes" id="UP001497525"/>
    </source>
</evidence>
<dbReference type="GO" id="GO:0007219">
    <property type="term" value="P:Notch signaling pathway"/>
    <property type="evidence" value="ECO:0007669"/>
    <property type="project" value="UniProtKB-KW"/>
</dbReference>
<evidence type="ECO:0000256" key="15">
    <source>
        <dbReference type="ARBA" id="ARBA00047273"/>
    </source>
</evidence>
<dbReference type="EMBL" id="CAXLJL010000378">
    <property type="protein sequence ID" value="CAL5137104.1"/>
    <property type="molecule type" value="Genomic_DNA"/>
</dbReference>
<dbReference type="GO" id="GO:0005783">
    <property type="term" value="C:endoplasmic reticulum"/>
    <property type="evidence" value="ECO:0007669"/>
    <property type="project" value="UniProtKB-SubCell"/>
</dbReference>
<evidence type="ECO:0000313" key="17">
    <source>
        <dbReference type="EMBL" id="CAL5137104.1"/>
    </source>
</evidence>
<evidence type="ECO:0000256" key="14">
    <source>
        <dbReference type="ARBA" id="ARBA00033080"/>
    </source>
</evidence>
<proteinExistence type="inferred from homology"/>
<dbReference type="Pfam" id="PF10250">
    <property type="entry name" value="O-FucT"/>
    <property type="match status" value="1"/>
</dbReference>
<evidence type="ECO:0000256" key="4">
    <source>
        <dbReference type="ARBA" id="ARBA00012196"/>
    </source>
</evidence>
<comment type="subcellular location">
    <subcellularLocation>
        <location evidence="1">Endoplasmic reticulum</location>
    </subcellularLocation>
</comment>
<sequence length="408" mass="46911">MCCLRNIFPEVVVFFVLSLLINLGISFKLPSGGYIVYCPCMGRLGNQIEQFLGMLAFSKQINRTLILPPWNIMDEFGAKFIHFDRLFRPSTLNTYHRCLLMEEFMKTLAPQIWPLGKRAVLCYAPRYGSQQNDCNAKEGSPFGPFWSKFGISFDSSLFYSPLTVDSPYSDWEKLFPLRQFPVLAFVSAPSPFPAHLNNQRLHYFIDWSEEMDKRTDLFIREFFVLPFVAIHLRNGEDFGIACNLLKDGVRRLFSSAQCHGEQFQYPPYQLTSEMCSPSLQNILSLLRYAIKLIGARSLFVATDNKPPMAEIQSHLRETDVKKIIWMPDRQPQEDLAMLGRANLAILNCVSSFSAAAKRERDHRQLPTMFWGLRIEEQRALQLPLSSNRNSSVCLNEPLKFDRACSILV</sequence>
<organism evidence="17 18">
    <name type="scientific">Calicophoron daubneyi</name>
    <name type="common">Rumen fluke</name>
    <name type="synonym">Paramphistomum daubneyi</name>
    <dbReference type="NCBI Taxonomy" id="300641"/>
    <lineage>
        <taxon>Eukaryota</taxon>
        <taxon>Metazoa</taxon>
        <taxon>Spiralia</taxon>
        <taxon>Lophotrochozoa</taxon>
        <taxon>Platyhelminthes</taxon>
        <taxon>Trematoda</taxon>
        <taxon>Digenea</taxon>
        <taxon>Plagiorchiida</taxon>
        <taxon>Pronocephalata</taxon>
        <taxon>Paramphistomoidea</taxon>
        <taxon>Paramphistomidae</taxon>
        <taxon>Calicophoron</taxon>
    </lineage>
</organism>
<evidence type="ECO:0000256" key="2">
    <source>
        <dbReference type="ARBA" id="ARBA00004922"/>
    </source>
</evidence>
<keyword evidence="7" id="KW-0808">Transferase</keyword>
<name>A0AAV2TLG0_CALDB</name>
<keyword evidence="11" id="KW-0325">Glycoprotein</keyword>
<dbReference type="EC" id="2.4.1.221" evidence="4"/>
<keyword evidence="9" id="KW-0914">Notch signaling pathway</keyword>
<dbReference type="PANTHER" id="PTHR21420">
    <property type="entry name" value="GDP-FUCOSE PROTEIN O-FUCOSYLTRANSFERASE 1"/>
    <property type="match status" value="1"/>
</dbReference>
<evidence type="ECO:0000256" key="12">
    <source>
        <dbReference type="ARBA" id="ARBA00023253"/>
    </source>
</evidence>
<dbReference type="Gene3D" id="3.40.50.11340">
    <property type="match status" value="1"/>
</dbReference>
<gene>
    <name evidence="17" type="ORF">CDAUBV1_LOCUS11374</name>
</gene>
<keyword evidence="10" id="KW-1015">Disulfide bond</keyword>